<dbReference type="Proteomes" id="UP001168972">
    <property type="component" value="Unassembled WGS sequence"/>
</dbReference>
<reference evidence="2" key="2">
    <citation type="submission" date="2023-03" db="EMBL/GenBank/DDBJ databases">
        <authorList>
            <person name="Inwood S.N."/>
            <person name="Skelly J.G."/>
            <person name="Guhlin J."/>
            <person name="Harrop T.W.R."/>
            <person name="Goldson S.G."/>
            <person name="Dearden P.K."/>
        </authorList>
    </citation>
    <scope>NUCLEOTIDE SEQUENCE</scope>
    <source>
        <strain evidence="2">Lincoln</strain>
        <tissue evidence="2">Whole body</tissue>
    </source>
</reference>
<reference evidence="2" key="1">
    <citation type="journal article" date="2023" name="bioRxiv">
        <title>Scaffold-level genome assemblies of two parasitoid biocontrol wasps reveal the parthenogenesis mechanism and an associated novel virus.</title>
        <authorList>
            <person name="Inwood S."/>
            <person name="Skelly J."/>
            <person name="Guhlin J."/>
            <person name="Harrop T."/>
            <person name="Goldson S."/>
            <person name="Dearden P."/>
        </authorList>
    </citation>
    <scope>NUCLEOTIDE SEQUENCE</scope>
    <source>
        <strain evidence="2">Lincoln</strain>
        <tissue evidence="2">Whole body</tissue>
    </source>
</reference>
<feature type="compositionally biased region" description="Low complexity" evidence="1">
    <location>
        <begin position="190"/>
        <end position="207"/>
    </location>
</feature>
<feature type="region of interest" description="Disordered" evidence="1">
    <location>
        <begin position="167"/>
        <end position="231"/>
    </location>
</feature>
<proteinExistence type="predicted"/>
<accession>A0AA39L138</accession>
<name>A0AA39L138_MICHY</name>
<gene>
    <name evidence="2" type="ORF">PV327_003650</name>
</gene>
<dbReference type="AlphaFoldDB" id="A0AA39L138"/>
<evidence type="ECO:0000256" key="1">
    <source>
        <dbReference type="SAM" id="MobiDB-lite"/>
    </source>
</evidence>
<evidence type="ECO:0000313" key="3">
    <source>
        <dbReference type="Proteomes" id="UP001168972"/>
    </source>
</evidence>
<evidence type="ECO:0000313" key="2">
    <source>
        <dbReference type="EMBL" id="KAK0181358.1"/>
    </source>
</evidence>
<comment type="caution">
    <text evidence="2">The sequence shown here is derived from an EMBL/GenBank/DDBJ whole genome shotgun (WGS) entry which is preliminary data.</text>
</comment>
<sequence>MSSKDQSRRRTPSRLRQIRLCESTPNLKAFFSITQNHNNSVMMPPNEKINYNTDKLRRGNSLRIPVVGAEEQGIPLRRGGSLNFKRTSQNHRIINQHHHVSASDVINDINNPSCCNLNNNNETNYETSSNTHSAPVLSAPAPEYLAISLLQLGCPLISMPRPRGGVGLEHLPLQSSDSDDSTTSHHQFHHQQQQQQSQTQNASSQSSMEGYGLPKVQIHAPSSTESQSPNE</sequence>
<keyword evidence="3" id="KW-1185">Reference proteome</keyword>
<feature type="compositionally biased region" description="Polar residues" evidence="1">
    <location>
        <begin position="220"/>
        <end position="231"/>
    </location>
</feature>
<protein>
    <submittedName>
        <fullName evidence="2">Uncharacterized protein</fullName>
    </submittedName>
</protein>
<dbReference type="EMBL" id="JAQQBR010000002">
    <property type="protein sequence ID" value="KAK0181358.1"/>
    <property type="molecule type" value="Genomic_DNA"/>
</dbReference>
<organism evidence="2 3">
    <name type="scientific">Microctonus hyperodae</name>
    <name type="common">Parasitoid wasp</name>
    <dbReference type="NCBI Taxonomy" id="165561"/>
    <lineage>
        <taxon>Eukaryota</taxon>
        <taxon>Metazoa</taxon>
        <taxon>Ecdysozoa</taxon>
        <taxon>Arthropoda</taxon>
        <taxon>Hexapoda</taxon>
        <taxon>Insecta</taxon>
        <taxon>Pterygota</taxon>
        <taxon>Neoptera</taxon>
        <taxon>Endopterygota</taxon>
        <taxon>Hymenoptera</taxon>
        <taxon>Apocrita</taxon>
        <taxon>Ichneumonoidea</taxon>
        <taxon>Braconidae</taxon>
        <taxon>Euphorinae</taxon>
        <taxon>Microctonus</taxon>
    </lineage>
</organism>